<proteinExistence type="predicted"/>
<reference evidence="1" key="1">
    <citation type="submission" date="2020-05" db="EMBL/GenBank/DDBJ databases">
        <authorList>
            <person name="Chiriac C."/>
            <person name="Salcher M."/>
            <person name="Ghai R."/>
            <person name="Kavagutti S V."/>
        </authorList>
    </citation>
    <scope>NUCLEOTIDE SEQUENCE</scope>
</reference>
<name>A0A6J7WY87_9CAUD</name>
<gene>
    <name evidence="1" type="ORF">UFOVP374_45</name>
</gene>
<dbReference type="EMBL" id="LR798313">
    <property type="protein sequence ID" value="CAB5222956.1"/>
    <property type="molecule type" value="Genomic_DNA"/>
</dbReference>
<organism evidence="1">
    <name type="scientific">uncultured Caudovirales phage</name>
    <dbReference type="NCBI Taxonomy" id="2100421"/>
    <lineage>
        <taxon>Viruses</taxon>
        <taxon>Duplodnaviria</taxon>
        <taxon>Heunggongvirae</taxon>
        <taxon>Uroviricota</taxon>
        <taxon>Caudoviricetes</taxon>
        <taxon>Peduoviridae</taxon>
        <taxon>Maltschvirus</taxon>
        <taxon>Maltschvirus maltsch</taxon>
    </lineage>
</organism>
<evidence type="ECO:0000313" key="1">
    <source>
        <dbReference type="EMBL" id="CAB5222956.1"/>
    </source>
</evidence>
<sequence>MHTYTMHDSKGQPFGSPVPYTPILFTCGATTHRLALHREAGAAPAAYREWAVSHPIIGAKVCRVTGTIKGLPCSSKGLNSRQARAAAMAQLEALCERIGSEKFNATIKQVQP</sequence>
<accession>A0A6J7WY87</accession>
<protein>
    <submittedName>
        <fullName evidence="1">Uncharacterized protein</fullName>
    </submittedName>
</protein>